<feature type="region of interest" description="Disordered" evidence="1">
    <location>
        <begin position="559"/>
        <end position="581"/>
    </location>
</feature>
<protein>
    <submittedName>
        <fullName evidence="3">Uncharacterized protein</fullName>
    </submittedName>
</protein>
<evidence type="ECO:0000313" key="4">
    <source>
        <dbReference type="Proteomes" id="UP000803844"/>
    </source>
</evidence>
<dbReference type="RefSeq" id="XP_040775674.1">
    <property type="nucleotide sequence ID" value="XM_040915510.1"/>
</dbReference>
<gene>
    <name evidence="3" type="ORF">M406DRAFT_217722</name>
</gene>
<feature type="non-terminal residue" evidence="3">
    <location>
        <position position="581"/>
    </location>
</feature>
<feature type="compositionally biased region" description="Low complexity" evidence="1">
    <location>
        <begin position="41"/>
        <end position="55"/>
    </location>
</feature>
<sequence>VETSWRMVEGEHDSFDTSVVPDHLLDDDILSVGGSGPSQLSNLSQLSGLSSQSNGDWDYRGSSQDSSTIQDFITRADDERVIMRSPFQPSVPGAVRRSQPAQNHGNQSPEPVFYMPRVDIEGSRHTWSARSSGTIKPPGEPAAYARQRRGVRQPRSEQRPAPESIFARPPPEEPSVGQRLATSLPHALYDTLAWAFGVVGMAFRYAQKPLALALAIYFVFGALMIASTWLTQSFQAALSPICSIPGLTMVVDLPFCPSRPDSNGSPAKPVEFDSLMSAQEPLEDILEKSAGYISLPLDMMHGVRSVRSVRTMVLYSNLDEKDLLLVDLDSFIEATGSATHLLHAFNIHVGSTIDAVININTWTKRQLERMAEAEQHSLGWISNVASWIFAPFQPVVSPEQTVAEKYVQHTAGVSRRISQLIDEAYDALSYLVVAEDHLDSIHAFGVSRSQDIRAQQDGDRWMSFLRRIGVNIGRVRDLDEKLKLLHRVEMYRKMAATQLTELIADLTRVQLELGQLGAAVEGPDDSASATDEPLPLAVHIETINSGIERLQHARRRIREEEQDRFEQAAGRRKESEKLIEA</sequence>
<dbReference type="GeneID" id="63832639"/>
<dbReference type="EMBL" id="MU032348">
    <property type="protein sequence ID" value="KAF3764713.1"/>
    <property type="molecule type" value="Genomic_DNA"/>
</dbReference>
<accession>A0A9P4Y114</accession>
<feature type="compositionally biased region" description="Polar residues" evidence="1">
    <location>
        <begin position="99"/>
        <end position="109"/>
    </location>
</feature>
<feature type="region of interest" description="Disordered" evidence="1">
    <location>
        <begin position="125"/>
        <end position="179"/>
    </location>
</feature>
<organism evidence="3 4">
    <name type="scientific">Cryphonectria parasitica (strain ATCC 38755 / EP155)</name>
    <dbReference type="NCBI Taxonomy" id="660469"/>
    <lineage>
        <taxon>Eukaryota</taxon>
        <taxon>Fungi</taxon>
        <taxon>Dikarya</taxon>
        <taxon>Ascomycota</taxon>
        <taxon>Pezizomycotina</taxon>
        <taxon>Sordariomycetes</taxon>
        <taxon>Sordariomycetidae</taxon>
        <taxon>Diaporthales</taxon>
        <taxon>Cryphonectriaceae</taxon>
        <taxon>Cryphonectria-Endothia species complex</taxon>
        <taxon>Cryphonectria</taxon>
    </lineage>
</organism>
<evidence type="ECO:0000256" key="1">
    <source>
        <dbReference type="SAM" id="MobiDB-lite"/>
    </source>
</evidence>
<keyword evidence="2" id="KW-0472">Membrane</keyword>
<proteinExistence type="predicted"/>
<keyword evidence="2" id="KW-0812">Transmembrane</keyword>
<feature type="transmembrane region" description="Helical" evidence="2">
    <location>
        <begin position="210"/>
        <end position="230"/>
    </location>
</feature>
<name>A0A9P4Y114_CRYP1</name>
<comment type="caution">
    <text evidence="3">The sequence shown here is derived from an EMBL/GenBank/DDBJ whole genome shotgun (WGS) entry which is preliminary data.</text>
</comment>
<dbReference type="Proteomes" id="UP000803844">
    <property type="component" value="Unassembled WGS sequence"/>
</dbReference>
<feature type="region of interest" description="Disordered" evidence="1">
    <location>
        <begin position="85"/>
        <end position="113"/>
    </location>
</feature>
<keyword evidence="4" id="KW-1185">Reference proteome</keyword>
<evidence type="ECO:0000256" key="2">
    <source>
        <dbReference type="SAM" id="Phobius"/>
    </source>
</evidence>
<feature type="region of interest" description="Disordered" evidence="1">
    <location>
        <begin position="41"/>
        <end position="68"/>
    </location>
</feature>
<feature type="non-terminal residue" evidence="3">
    <location>
        <position position="1"/>
    </location>
</feature>
<feature type="compositionally biased region" description="Polar residues" evidence="1">
    <location>
        <begin position="125"/>
        <end position="134"/>
    </location>
</feature>
<dbReference type="OrthoDB" id="4179406at2759"/>
<reference evidence="3" key="1">
    <citation type="journal article" date="2020" name="Phytopathology">
        <title>Genome sequence of the chestnut blight fungus Cryphonectria parasitica EP155: A fundamental resource for an archetypical invasive plant pathogen.</title>
        <authorList>
            <person name="Crouch J.A."/>
            <person name="Dawe A."/>
            <person name="Aerts A."/>
            <person name="Barry K."/>
            <person name="Churchill A.C.L."/>
            <person name="Grimwood J."/>
            <person name="Hillman B."/>
            <person name="Milgroom M.G."/>
            <person name="Pangilinan J."/>
            <person name="Smith M."/>
            <person name="Salamov A."/>
            <person name="Schmutz J."/>
            <person name="Yadav J."/>
            <person name="Grigoriev I.V."/>
            <person name="Nuss D."/>
        </authorList>
    </citation>
    <scope>NUCLEOTIDE SEQUENCE</scope>
    <source>
        <strain evidence="3">EP155</strain>
    </source>
</reference>
<keyword evidence="2" id="KW-1133">Transmembrane helix</keyword>
<evidence type="ECO:0000313" key="3">
    <source>
        <dbReference type="EMBL" id="KAF3764713.1"/>
    </source>
</evidence>
<dbReference type="AlphaFoldDB" id="A0A9P4Y114"/>